<evidence type="ECO:0000313" key="7">
    <source>
        <dbReference type="Proteomes" id="UP001306592"/>
    </source>
</evidence>
<gene>
    <name evidence="6" type="ORF">V8N49_11090</name>
</gene>
<dbReference type="Gene3D" id="1.10.10.10">
    <property type="entry name" value="Winged helix-like DNA-binding domain superfamily/Winged helix DNA-binding domain"/>
    <property type="match status" value="1"/>
</dbReference>
<dbReference type="EMBL" id="JBANEI010000006">
    <property type="protein sequence ID" value="MEI2682203.1"/>
    <property type="molecule type" value="Genomic_DNA"/>
</dbReference>
<keyword evidence="2" id="KW-0805">Transcription regulation</keyword>
<dbReference type="InterPro" id="IPR000847">
    <property type="entry name" value="LysR_HTH_N"/>
</dbReference>
<dbReference type="PRINTS" id="PR00039">
    <property type="entry name" value="HTHLYSR"/>
</dbReference>
<dbReference type="SUPFAM" id="SSF46785">
    <property type="entry name" value="Winged helix' DNA-binding domain"/>
    <property type="match status" value="1"/>
</dbReference>
<dbReference type="Proteomes" id="UP001306592">
    <property type="component" value="Unassembled WGS sequence"/>
</dbReference>
<evidence type="ECO:0000313" key="6">
    <source>
        <dbReference type="EMBL" id="MEI2682203.1"/>
    </source>
</evidence>
<evidence type="ECO:0000256" key="2">
    <source>
        <dbReference type="ARBA" id="ARBA00023015"/>
    </source>
</evidence>
<comment type="similarity">
    <text evidence="1">Belongs to the LysR transcriptional regulatory family.</text>
</comment>
<dbReference type="InterPro" id="IPR036390">
    <property type="entry name" value="WH_DNA-bd_sf"/>
</dbReference>
<keyword evidence="4" id="KW-0804">Transcription</keyword>
<name>A0ABU8DFB5_ERWAP</name>
<evidence type="ECO:0000256" key="1">
    <source>
        <dbReference type="ARBA" id="ARBA00009437"/>
    </source>
</evidence>
<keyword evidence="7" id="KW-1185">Reference proteome</keyword>
<evidence type="ECO:0000259" key="5">
    <source>
        <dbReference type="PROSITE" id="PS50931"/>
    </source>
</evidence>
<dbReference type="GeneID" id="89472322"/>
<dbReference type="InterPro" id="IPR036388">
    <property type="entry name" value="WH-like_DNA-bd_sf"/>
</dbReference>
<dbReference type="SUPFAM" id="SSF53850">
    <property type="entry name" value="Periplasmic binding protein-like II"/>
    <property type="match status" value="1"/>
</dbReference>
<dbReference type="Pfam" id="PF03466">
    <property type="entry name" value="LysR_substrate"/>
    <property type="match status" value="1"/>
</dbReference>
<keyword evidence="3" id="KW-0238">DNA-binding</keyword>
<dbReference type="Pfam" id="PF00126">
    <property type="entry name" value="HTH_1"/>
    <property type="match status" value="1"/>
</dbReference>
<evidence type="ECO:0000256" key="4">
    <source>
        <dbReference type="ARBA" id="ARBA00023163"/>
    </source>
</evidence>
<dbReference type="InterPro" id="IPR005119">
    <property type="entry name" value="LysR_subst-bd"/>
</dbReference>
<dbReference type="InterPro" id="IPR050950">
    <property type="entry name" value="HTH-type_LysR_regulators"/>
</dbReference>
<dbReference type="Gene3D" id="3.40.190.290">
    <property type="match status" value="1"/>
</dbReference>
<organism evidence="6 7">
    <name type="scientific">Erwinia aphidicola</name>
    <dbReference type="NCBI Taxonomy" id="68334"/>
    <lineage>
        <taxon>Bacteria</taxon>
        <taxon>Pseudomonadati</taxon>
        <taxon>Pseudomonadota</taxon>
        <taxon>Gammaproteobacteria</taxon>
        <taxon>Enterobacterales</taxon>
        <taxon>Erwiniaceae</taxon>
        <taxon>Erwinia</taxon>
    </lineage>
</organism>
<dbReference type="PANTHER" id="PTHR30419">
    <property type="entry name" value="HTH-TYPE TRANSCRIPTIONAL REGULATOR YBHD"/>
    <property type="match status" value="1"/>
</dbReference>
<evidence type="ECO:0000256" key="3">
    <source>
        <dbReference type="ARBA" id="ARBA00023125"/>
    </source>
</evidence>
<reference evidence="6 7" key="1">
    <citation type="submission" date="2024-02" db="EMBL/GenBank/DDBJ databases">
        <title>First report Erwinia aphidicola in onion in Chile.</title>
        <authorList>
            <person name="Valenzuela M."/>
            <person name="Pena M."/>
            <person name="Dutta B."/>
        </authorList>
    </citation>
    <scope>NUCLEOTIDE SEQUENCE [LARGE SCALE GENOMIC DNA]</scope>
    <source>
        <strain evidence="6 7">QCJ3A</strain>
    </source>
</reference>
<sequence length="305" mass="34092">MPVNFDLNDLYAFRALIEYGNFRLAAESICLSQSALSRRIEKLESALGIKLFDRTTRRVTLTLYGQTFAERSEQLLINVESVLADINKVSEERRGVVTVATVPSAAYYFMPDVIRRFQARFPRVRVKLIDSSAGNVIEAVTRGQADFGICFATSLQPDLEFLPLVADVYVAACRRDHPLAGSKSLTWRQFYQQDYVGLDKTSGNRNLLDQKLEHITPERPSICETRHVTTMLGMVEAGIGIAAVPAMSMPRSGHSVLTQLALTDPVVKRTVGLIRRNGRMQSWLATELENLITEQYHSPSSVAHS</sequence>
<proteinExistence type="inferred from homology"/>
<dbReference type="PROSITE" id="PS50931">
    <property type="entry name" value="HTH_LYSR"/>
    <property type="match status" value="1"/>
</dbReference>
<protein>
    <submittedName>
        <fullName evidence="6">LysR family transcriptional regulator</fullName>
    </submittedName>
</protein>
<dbReference type="RefSeq" id="WP_048915188.1">
    <property type="nucleotide sequence ID" value="NZ_CAKKMT010000004.1"/>
</dbReference>
<accession>A0ABU8DFB5</accession>
<dbReference type="PANTHER" id="PTHR30419:SF8">
    <property type="entry name" value="NITROGEN ASSIMILATION TRANSCRIPTIONAL ACTIVATOR-RELATED"/>
    <property type="match status" value="1"/>
</dbReference>
<comment type="caution">
    <text evidence="6">The sequence shown here is derived from an EMBL/GenBank/DDBJ whole genome shotgun (WGS) entry which is preliminary data.</text>
</comment>
<feature type="domain" description="HTH lysR-type" evidence="5">
    <location>
        <begin position="5"/>
        <end position="62"/>
    </location>
</feature>
<dbReference type="CDD" id="cd08440">
    <property type="entry name" value="PBP2_LTTR_like_4"/>
    <property type="match status" value="1"/>
</dbReference>